<dbReference type="OrthoDB" id="1177475at2"/>
<evidence type="ECO:0000313" key="1">
    <source>
        <dbReference type="EMBL" id="MRX62584.1"/>
    </source>
</evidence>
<protein>
    <submittedName>
        <fullName evidence="1">Uncharacterized protein</fullName>
    </submittedName>
</protein>
<keyword evidence="2" id="KW-1185">Reference proteome</keyword>
<dbReference type="AlphaFoldDB" id="A0A6I2MKH4"/>
<organism evidence="1 2">
    <name type="scientific">Maribacter luteus</name>
    <dbReference type="NCBI Taxonomy" id="2594478"/>
    <lineage>
        <taxon>Bacteria</taxon>
        <taxon>Pseudomonadati</taxon>
        <taxon>Bacteroidota</taxon>
        <taxon>Flavobacteriia</taxon>
        <taxon>Flavobacteriales</taxon>
        <taxon>Flavobacteriaceae</taxon>
        <taxon>Maribacter</taxon>
    </lineage>
</organism>
<proteinExistence type="predicted"/>
<comment type="caution">
    <text evidence="1">The sequence shown here is derived from an EMBL/GenBank/DDBJ whole genome shotgun (WGS) entry which is preliminary data.</text>
</comment>
<name>A0A6I2MKH4_9FLAO</name>
<dbReference type="Proteomes" id="UP000443153">
    <property type="component" value="Unassembled WGS sequence"/>
</dbReference>
<reference evidence="1 2" key="1">
    <citation type="submission" date="2019-11" db="EMBL/GenBank/DDBJ databases">
        <title>Maribacter lutea sp. nov., a marine bacterium isolated from intertidal sand.</title>
        <authorList>
            <person name="Liu A."/>
        </authorList>
    </citation>
    <scope>NUCLEOTIDE SEQUENCE [LARGE SCALE GENOMIC DNA]</scope>
    <source>
        <strain evidence="1 2">RZ05</strain>
    </source>
</reference>
<gene>
    <name evidence="1" type="ORF">GJ691_00260</name>
</gene>
<dbReference type="EMBL" id="WKJH01000001">
    <property type="protein sequence ID" value="MRX62584.1"/>
    <property type="molecule type" value="Genomic_DNA"/>
</dbReference>
<evidence type="ECO:0000313" key="2">
    <source>
        <dbReference type="Proteomes" id="UP000443153"/>
    </source>
</evidence>
<dbReference type="RefSeq" id="WP_154362583.1">
    <property type="nucleotide sequence ID" value="NZ_WKJH01000001.1"/>
</dbReference>
<sequence>MWRLLYDSIIGIEKVDLFNVSQERALALIHLLDQDDLELKTTLSNIVEHERSNEKDKVKKIYAILENERLMGLLFGDNVLKLKISSNYTKLVQKAPILSSTDNLEHLIKGVVDKIVKEKNSIISPQKFETIKSHVLDLPDSDFMNNIYSIDSSGFSDLRLYHLCETRYFKRIKNGYSKKWNTVVAMKDFRVTKLYYKKHLLMGFSLYRKEDGEQFFWSGQLQEVLESLTRK</sequence>
<accession>A0A6I2MKH4</accession>